<dbReference type="PROSITE" id="PS50262">
    <property type="entry name" value="G_PROTEIN_RECEP_F1_2"/>
    <property type="match status" value="1"/>
</dbReference>
<evidence type="ECO:0000259" key="6">
    <source>
        <dbReference type="PROSITE" id="PS50262"/>
    </source>
</evidence>
<keyword evidence="3 5" id="KW-1133">Transmembrane helix</keyword>
<dbReference type="HOGENOM" id="CLU_079993_0_0_1"/>
<dbReference type="KEGG" id="cel:CELE_C25E10.3"/>
<dbReference type="OrthoDB" id="370281at2759"/>
<feature type="transmembrane region" description="Helical" evidence="5">
    <location>
        <begin position="6"/>
        <end position="32"/>
    </location>
</feature>
<dbReference type="SMART" id="SM01381">
    <property type="entry name" value="7TM_GPCR_Srsx"/>
    <property type="match status" value="1"/>
</dbReference>
<protein>
    <submittedName>
        <fullName evidence="7">G-protein coupled receptors family 1 profile domain-containing protein</fullName>
    </submittedName>
</protein>
<evidence type="ECO:0000256" key="4">
    <source>
        <dbReference type="ARBA" id="ARBA00023136"/>
    </source>
</evidence>
<name>H2KZ10_CAEEL</name>
<dbReference type="PANTHER" id="PTHR23360">
    <property type="entry name" value="G-PROTEIN COUPLED RECEPTORS FAMILY 1 PROFILE DOMAIN-CONTAINING PROTEIN-RELATED"/>
    <property type="match status" value="1"/>
</dbReference>
<evidence type="ECO:0000313" key="8">
    <source>
        <dbReference type="Proteomes" id="UP000001940"/>
    </source>
</evidence>
<dbReference type="GeneID" id="179281"/>
<dbReference type="PRINTS" id="PR00237">
    <property type="entry name" value="GPCRRHODOPSN"/>
</dbReference>
<feature type="transmembrane region" description="Helical" evidence="5">
    <location>
        <begin position="237"/>
        <end position="257"/>
    </location>
</feature>
<dbReference type="RefSeq" id="NP_001367564.1">
    <property type="nucleotide sequence ID" value="NM_001380720.1"/>
</dbReference>
<accession>H2KZ10</accession>
<dbReference type="AGR" id="WB:WBGene00016093"/>
<feature type="transmembrane region" description="Helical" evidence="5">
    <location>
        <begin position="118"/>
        <end position="142"/>
    </location>
</feature>
<dbReference type="WormBase" id="C25E10.3c">
    <property type="protein sequence ID" value="CE38150"/>
    <property type="gene ID" value="WBGene00016093"/>
    <property type="gene designation" value="srsx-34"/>
</dbReference>
<dbReference type="InterPro" id="IPR019424">
    <property type="entry name" value="7TM_GPCR_Srsx"/>
</dbReference>
<dbReference type="SMR" id="H2KZ10"/>
<dbReference type="Pfam" id="PF10320">
    <property type="entry name" value="7TM_GPCR_Srsx"/>
    <property type="match status" value="1"/>
</dbReference>
<dbReference type="ExpressionAtlas" id="H2KZ10">
    <property type="expression patterns" value="differential"/>
</dbReference>
<keyword evidence="2 5" id="KW-0812">Transmembrane</keyword>
<keyword evidence="4 5" id="KW-0472">Membrane</keyword>
<feature type="transmembrane region" description="Helical" evidence="5">
    <location>
        <begin position="44"/>
        <end position="67"/>
    </location>
</feature>
<organism evidence="7 8">
    <name type="scientific">Caenorhabditis elegans</name>
    <dbReference type="NCBI Taxonomy" id="6239"/>
    <lineage>
        <taxon>Eukaryota</taxon>
        <taxon>Metazoa</taxon>
        <taxon>Ecdysozoa</taxon>
        <taxon>Nematoda</taxon>
        <taxon>Chromadorea</taxon>
        <taxon>Rhabditida</taxon>
        <taxon>Rhabditina</taxon>
        <taxon>Rhabditomorpha</taxon>
        <taxon>Rhabditoidea</taxon>
        <taxon>Rhabditidae</taxon>
        <taxon>Peloderinae</taxon>
        <taxon>Caenorhabditis</taxon>
    </lineage>
</organism>
<dbReference type="InterPro" id="IPR000276">
    <property type="entry name" value="GPCR_Rhodpsn"/>
</dbReference>
<evidence type="ECO:0000313" key="7">
    <source>
        <dbReference type="EMBL" id="CCD65649.1"/>
    </source>
</evidence>
<feature type="transmembrane region" description="Helical" evidence="5">
    <location>
        <begin position="73"/>
        <end position="97"/>
    </location>
</feature>
<evidence type="ECO:0000256" key="1">
    <source>
        <dbReference type="ARBA" id="ARBA00004370"/>
    </source>
</evidence>
<dbReference type="Bgee" id="WBGene00016093">
    <property type="expression patterns" value="Expressed in larva and 3 other cell types or tissues"/>
</dbReference>
<dbReference type="GO" id="GO:0016020">
    <property type="term" value="C:membrane"/>
    <property type="evidence" value="ECO:0007669"/>
    <property type="project" value="UniProtKB-SubCell"/>
</dbReference>
<dbReference type="InterPro" id="IPR017452">
    <property type="entry name" value="GPCR_Rhodpsn_7TM"/>
</dbReference>
<proteinExistence type="predicted"/>
<dbReference type="EMBL" id="BX284605">
    <property type="protein sequence ID" value="CCD65649.1"/>
    <property type="molecule type" value="Genomic_DNA"/>
</dbReference>
<dbReference type="Proteomes" id="UP000001940">
    <property type="component" value="Chromosome V"/>
</dbReference>
<evidence type="ECO:0000256" key="3">
    <source>
        <dbReference type="ARBA" id="ARBA00022989"/>
    </source>
</evidence>
<dbReference type="InterPro" id="IPR047130">
    <property type="entry name" value="7TM_GPCR_Srsx_nematod"/>
</dbReference>
<feature type="transmembrane region" description="Helical" evidence="5">
    <location>
        <begin position="162"/>
        <end position="187"/>
    </location>
</feature>
<dbReference type="CTD" id="179281"/>
<evidence type="ECO:0000256" key="5">
    <source>
        <dbReference type="SAM" id="Phobius"/>
    </source>
</evidence>
<gene>
    <name evidence="7 9" type="primary">srsx-34</name>
    <name evidence="9" type="ORF">C25E10.3</name>
    <name evidence="7" type="ORF">CELE_C25E10.3</name>
</gene>
<dbReference type="SUPFAM" id="SSF81321">
    <property type="entry name" value="Family A G protein-coupled receptor-like"/>
    <property type="match status" value="1"/>
</dbReference>
<dbReference type="Gene3D" id="1.20.1070.10">
    <property type="entry name" value="Rhodopsin 7-helix transmembrane proteins"/>
    <property type="match status" value="1"/>
</dbReference>
<feature type="transmembrane region" description="Helical" evidence="5">
    <location>
        <begin position="199"/>
        <end position="231"/>
    </location>
</feature>
<reference evidence="7 8" key="1">
    <citation type="journal article" date="1998" name="Science">
        <title>Genome sequence of the nematode C. elegans: a platform for investigating biology.</title>
        <authorList>
            <consortium name="The C. elegans sequencing consortium"/>
            <person name="Sulson J.E."/>
            <person name="Waterston R."/>
        </authorList>
    </citation>
    <scope>NUCLEOTIDE SEQUENCE [LARGE SCALE GENOMIC DNA]</scope>
    <source>
        <strain evidence="7 8">Bristol N2</strain>
    </source>
</reference>
<feature type="domain" description="G-protein coupled receptors family 1 profile" evidence="6">
    <location>
        <begin position="23"/>
        <end position="254"/>
    </location>
</feature>
<evidence type="ECO:0000313" key="9">
    <source>
        <dbReference type="WormBase" id="C25E10.3c"/>
    </source>
</evidence>
<keyword evidence="7" id="KW-0675">Receptor</keyword>
<sequence>MLPVELIPLGIILFFVAIIGIIGNSIMIIAFLKHAKLRSPCHYFIAITCLADSLHNYGQIIFTAHLFFDIQTSHFVCTLLNIPTLIGVISGSCWILAMGIDRFFACKWPASYRSLVSYSLYTFLQLVFPFIYTSIFLLFAFLEVDYTPMTCAIPLAMGSKTFVTWSFSNMALNAFTMMLYTSVYFLVRKKETGQKFKAVFKSIFITATLVIIGWTVTCISNTFVVLFVLYGKQIVNMYAGIPVNIACASNIFVFYRINLDYRSGIRKIFPCKTTTVGSIHVHIERNASITTPGHSPNTN</sequence>
<comment type="subcellular location">
    <subcellularLocation>
        <location evidence="1">Membrane</location>
    </subcellularLocation>
</comment>
<evidence type="ECO:0000256" key="2">
    <source>
        <dbReference type="ARBA" id="ARBA00022692"/>
    </source>
</evidence>
<dbReference type="GO" id="GO:0004930">
    <property type="term" value="F:G protein-coupled receptor activity"/>
    <property type="evidence" value="ECO:0007669"/>
    <property type="project" value="InterPro"/>
</dbReference>
<dbReference type="AlphaFoldDB" id="H2KZ10"/>
<dbReference type="PANTHER" id="PTHR23360:SF5">
    <property type="entry name" value="G-PROTEIN COUPLED RECEPTORS FAMILY 1 PROFILE DOMAIN-CONTAINING PROTEIN"/>
    <property type="match status" value="1"/>
</dbReference>
<keyword evidence="8" id="KW-1185">Reference proteome</keyword>